<evidence type="ECO:0000313" key="3">
    <source>
        <dbReference type="EMBL" id="KAF7262972.1"/>
    </source>
</evidence>
<dbReference type="EMBL" id="JAACXV010023531">
    <property type="protein sequence ID" value="KAF7262972.1"/>
    <property type="molecule type" value="Genomic_DNA"/>
</dbReference>
<proteinExistence type="predicted"/>
<feature type="transmembrane region" description="Helical" evidence="2">
    <location>
        <begin position="75"/>
        <end position="94"/>
    </location>
</feature>
<dbReference type="AlphaFoldDB" id="A0A834HLZ8"/>
<feature type="region of interest" description="Disordered" evidence="1">
    <location>
        <begin position="1"/>
        <end position="38"/>
    </location>
</feature>
<evidence type="ECO:0000313" key="4">
    <source>
        <dbReference type="Proteomes" id="UP000625711"/>
    </source>
</evidence>
<comment type="caution">
    <text evidence="3">The sequence shown here is derived from an EMBL/GenBank/DDBJ whole genome shotgun (WGS) entry which is preliminary data.</text>
</comment>
<feature type="transmembrane region" description="Helical" evidence="2">
    <location>
        <begin position="38"/>
        <end position="55"/>
    </location>
</feature>
<keyword evidence="2" id="KW-0812">Transmembrane</keyword>
<keyword evidence="2" id="KW-0472">Membrane</keyword>
<keyword evidence="4" id="KW-1185">Reference proteome</keyword>
<protein>
    <submittedName>
        <fullName evidence="3">Uncharacterized protein</fullName>
    </submittedName>
</protein>
<sequence>MFDAQETTDPARKSLPKTVSKTGQFPRKARQTRGPGDLLRPLSVFNGATVSFVPVPLRDPFEIDQKEVAREFLPVLRSLFLGLTICWFWLVLWLRPSRGRCLRCGVVVDRPFRRLVIFRRSYGGAIKSCSA</sequence>
<dbReference type="Proteomes" id="UP000625711">
    <property type="component" value="Unassembled WGS sequence"/>
</dbReference>
<gene>
    <name evidence="3" type="ORF">GWI33_003783</name>
</gene>
<evidence type="ECO:0000256" key="2">
    <source>
        <dbReference type="SAM" id="Phobius"/>
    </source>
</evidence>
<evidence type="ECO:0000256" key="1">
    <source>
        <dbReference type="SAM" id="MobiDB-lite"/>
    </source>
</evidence>
<accession>A0A834HLZ8</accession>
<reference evidence="3" key="1">
    <citation type="submission" date="2020-08" db="EMBL/GenBank/DDBJ databases">
        <title>Genome sequencing and assembly of the red palm weevil Rhynchophorus ferrugineus.</title>
        <authorList>
            <person name="Dias G.B."/>
            <person name="Bergman C.M."/>
            <person name="Manee M."/>
        </authorList>
    </citation>
    <scope>NUCLEOTIDE SEQUENCE</scope>
    <source>
        <strain evidence="3">AA-2017</strain>
        <tissue evidence="3">Whole larva</tissue>
    </source>
</reference>
<keyword evidence="2" id="KW-1133">Transmembrane helix</keyword>
<name>A0A834HLZ8_RHYFE</name>
<organism evidence="3 4">
    <name type="scientific">Rhynchophorus ferrugineus</name>
    <name type="common">Red palm weevil</name>
    <name type="synonym">Curculio ferrugineus</name>
    <dbReference type="NCBI Taxonomy" id="354439"/>
    <lineage>
        <taxon>Eukaryota</taxon>
        <taxon>Metazoa</taxon>
        <taxon>Ecdysozoa</taxon>
        <taxon>Arthropoda</taxon>
        <taxon>Hexapoda</taxon>
        <taxon>Insecta</taxon>
        <taxon>Pterygota</taxon>
        <taxon>Neoptera</taxon>
        <taxon>Endopterygota</taxon>
        <taxon>Coleoptera</taxon>
        <taxon>Polyphaga</taxon>
        <taxon>Cucujiformia</taxon>
        <taxon>Curculionidae</taxon>
        <taxon>Dryophthorinae</taxon>
        <taxon>Rhynchophorus</taxon>
    </lineage>
</organism>